<organism evidence="1 2">
    <name type="scientific">Liparis tanakae</name>
    <name type="common">Tanaka's snailfish</name>
    <dbReference type="NCBI Taxonomy" id="230148"/>
    <lineage>
        <taxon>Eukaryota</taxon>
        <taxon>Metazoa</taxon>
        <taxon>Chordata</taxon>
        <taxon>Craniata</taxon>
        <taxon>Vertebrata</taxon>
        <taxon>Euteleostomi</taxon>
        <taxon>Actinopterygii</taxon>
        <taxon>Neopterygii</taxon>
        <taxon>Teleostei</taxon>
        <taxon>Neoteleostei</taxon>
        <taxon>Acanthomorphata</taxon>
        <taxon>Eupercaria</taxon>
        <taxon>Perciformes</taxon>
        <taxon>Cottioidei</taxon>
        <taxon>Cottales</taxon>
        <taxon>Liparidae</taxon>
        <taxon>Liparis</taxon>
    </lineage>
</organism>
<sequence>MGTTVDTGEIIIILSDDEDGEEDMCSDLSVLIVEMEDVKKSADAVAAVPPSASDEDLVITFSRRAEVLPHARYDCPIHAFTATDGEIGASVANNHLTCDQCFCYICDKLAASCKMWSYAGVCHCNSHKRSDFWNNLRNGLLLGGLKAFNLTLCEIDSHLRLADTMLQSFRQGLSEKFLSTVKTPECGVNQLNQKSLIFDYTAVFEFVSSFLNKAAQQEGRAAAILRLGAAAEFIRHFQISGYFICQSPIATNVDARLMLLQRVIASMQRQMVTTDLTSDFIDKLQDFSKRLCFPVELKSLKNSLCVRHWDDVLLVTVLKGQNVSGVRKDKGKKDFLIEQISVVLLRTELLQRQHRYRELCRYLRVVKSDDSKRLQQVRDLLPFFMCMDGCLTGSLNSFFTVVSAPAARLTPPLFLFYFRIFRTATAPTAPVSQAAHCFSDAAWQPIKDEPDEMKRKGEEPRI</sequence>
<dbReference type="InterPro" id="IPR053234">
    <property type="entry name" value="RPM1_Interactor"/>
</dbReference>
<keyword evidence="2" id="KW-1185">Reference proteome</keyword>
<dbReference type="EMBL" id="SRLO01000098">
    <property type="protein sequence ID" value="TNN75938.1"/>
    <property type="molecule type" value="Genomic_DNA"/>
</dbReference>
<reference evidence="1 2" key="1">
    <citation type="submission" date="2019-03" db="EMBL/GenBank/DDBJ databases">
        <title>First draft genome of Liparis tanakae, snailfish: a comprehensive survey of snailfish specific genes.</title>
        <authorList>
            <person name="Kim W."/>
            <person name="Song I."/>
            <person name="Jeong J.-H."/>
            <person name="Kim D."/>
            <person name="Kim S."/>
            <person name="Ryu S."/>
            <person name="Song J.Y."/>
            <person name="Lee S.K."/>
        </authorList>
    </citation>
    <scope>NUCLEOTIDE SEQUENCE [LARGE SCALE GENOMIC DNA]</scope>
    <source>
        <tissue evidence="1">Muscle</tissue>
    </source>
</reference>
<proteinExistence type="predicted"/>
<dbReference type="Proteomes" id="UP000314294">
    <property type="component" value="Unassembled WGS sequence"/>
</dbReference>
<dbReference type="OrthoDB" id="266020at2759"/>
<name>A0A4Z2ID75_9TELE</name>
<gene>
    <name evidence="1" type="ORF">EYF80_013908</name>
</gene>
<comment type="caution">
    <text evidence="1">The sequence shown here is derived from an EMBL/GenBank/DDBJ whole genome shotgun (WGS) entry which is preliminary data.</text>
</comment>
<dbReference type="AlphaFoldDB" id="A0A4Z2ID75"/>
<evidence type="ECO:0000313" key="1">
    <source>
        <dbReference type="EMBL" id="TNN75938.1"/>
    </source>
</evidence>
<evidence type="ECO:0000313" key="2">
    <source>
        <dbReference type="Proteomes" id="UP000314294"/>
    </source>
</evidence>
<protein>
    <submittedName>
        <fullName evidence="1">Uncharacterized protein</fullName>
    </submittedName>
</protein>
<accession>A0A4Z2ID75</accession>
<dbReference type="PANTHER" id="PTHR33443:SF30">
    <property type="entry name" value="SARCOSINE DEHYDROGENASE-2C PROTEIN"/>
    <property type="match status" value="1"/>
</dbReference>
<dbReference type="PANTHER" id="PTHR33443">
    <property type="entry name" value="ZGC:112980"/>
    <property type="match status" value="1"/>
</dbReference>